<feature type="signal peptide" evidence="1">
    <location>
        <begin position="1"/>
        <end position="27"/>
    </location>
</feature>
<comment type="caution">
    <text evidence="2">The sequence shown here is derived from an EMBL/GenBank/DDBJ whole genome shotgun (WGS) entry which is preliminary data.</text>
</comment>
<sequence length="123" mass="12874">MILKYCSKWTVSALAGLLIFVAPNAWAAETLSGSKGNIHFPVYISPGSTGGCGKHYGEYIAARGHSAFAMTPFNWATEFTICGIAINAPSEQAAKARALQSCESGRKKWKVSTAGACGVAASK</sequence>
<keyword evidence="3" id="KW-1185">Reference proteome</keyword>
<dbReference type="Proteomes" id="UP000251558">
    <property type="component" value="Unassembled WGS sequence"/>
</dbReference>
<evidence type="ECO:0000313" key="2">
    <source>
        <dbReference type="EMBL" id="RAZ93004.1"/>
    </source>
</evidence>
<keyword evidence="1" id="KW-0732">Signal</keyword>
<protein>
    <recommendedName>
        <fullName evidence="4">DUF4189 domain-containing protein</fullName>
    </recommendedName>
</protein>
<accession>A0A330I118</accession>
<gene>
    <name evidence="2" type="ORF">DPM33_03915</name>
</gene>
<proteinExistence type="predicted"/>
<reference evidence="3" key="1">
    <citation type="submission" date="2018-06" db="EMBL/GenBank/DDBJ databases">
        <authorList>
            <person name="Helene L.C."/>
            <person name="Dall'Agnol R."/>
            <person name="Delamuta J.R."/>
            <person name="Hungria M."/>
        </authorList>
    </citation>
    <scope>NUCLEOTIDE SEQUENCE [LARGE SCALE GENOMIC DNA]</scope>
    <source>
        <strain evidence="3">AC99b</strain>
    </source>
</reference>
<evidence type="ECO:0000256" key="1">
    <source>
        <dbReference type="SAM" id="SignalP"/>
    </source>
</evidence>
<reference evidence="2 3" key="2">
    <citation type="submission" date="2018-07" db="EMBL/GenBank/DDBJ databases">
        <title>Diversity of Mesorhizobium strains in Brazil.</title>
        <authorList>
            <person name="Helene L.C.F."/>
            <person name="Dall'Agnol R."/>
            <person name="Delamuta J.R.M."/>
            <person name="Hungria M."/>
        </authorList>
    </citation>
    <scope>NUCLEOTIDE SEQUENCE [LARGE SCALE GENOMIC DNA]</scope>
    <source>
        <strain evidence="2 3">AC99b</strain>
    </source>
</reference>
<dbReference type="EMBL" id="QMBP01000001">
    <property type="protein sequence ID" value="RAZ93004.1"/>
    <property type="molecule type" value="Genomic_DNA"/>
</dbReference>
<organism evidence="2 3">
    <name type="scientific">Mesorhizobium hawassense</name>
    <dbReference type="NCBI Taxonomy" id="1209954"/>
    <lineage>
        <taxon>Bacteria</taxon>
        <taxon>Pseudomonadati</taxon>
        <taxon>Pseudomonadota</taxon>
        <taxon>Alphaproteobacteria</taxon>
        <taxon>Hyphomicrobiales</taxon>
        <taxon>Phyllobacteriaceae</taxon>
        <taxon>Mesorhizobium</taxon>
    </lineage>
</organism>
<evidence type="ECO:0000313" key="3">
    <source>
        <dbReference type="Proteomes" id="UP000251558"/>
    </source>
</evidence>
<evidence type="ECO:0008006" key="4">
    <source>
        <dbReference type="Google" id="ProtNLM"/>
    </source>
</evidence>
<dbReference type="RefSeq" id="WP_112095698.1">
    <property type="nucleotide sequence ID" value="NZ_QMBP01000001.1"/>
</dbReference>
<name>A0A330I118_9HYPH</name>
<dbReference type="OrthoDB" id="8098226at2"/>
<dbReference type="AlphaFoldDB" id="A0A330I118"/>
<feature type="chain" id="PRO_5016319857" description="DUF4189 domain-containing protein" evidence="1">
    <location>
        <begin position="28"/>
        <end position="123"/>
    </location>
</feature>